<comment type="caution">
    <text evidence="7">The sequence shown here is derived from an EMBL/GenBank/DDBJ whole genome shotgun (WGS) entry which is preliminary data.</text>
</comment>
<evidence type="ECO:0000313" key="7">
    <source>
        <dbReference type="EMBL" id="MER6906570.1"/>
    </source>
</evidence>
<dbReference type="PRINTS" id="PR00455">
    <property type="entry name" value="HTHTETR"/>
</dbReference>
<dbReference type="InterPro" id="IPR009057">
    <property type="entry name" value="Homeodomain-like_sf"/>
</dbReference>
<organism evidence="7 8">
    <name type="scientific">Streptomyces flaveolus</name>
    <dbReference type="NCBI Taxonomy" id="67297"/>
    <lineage>
        <taxon>Bacteria</taxon>
        <taxon>Bacillati</taxon>
        <taxon>Actinomycetota</taxon>
        <taxon>Actinomycetes</taxon>
        <taxon>Kitasatosporales</taxon>
        <taxon>Streptomycetaceae</taxon>
        <taxon>Streptomyces</taxon>
    </lineage>
</organism>
<dbReference type="Proteomes" id="UP001490330">
    <property type="component" value="Unassembled WGS sequence"/>
</dbReference>
<dbReference type="Pfam" id="PF00440">
    <property type="entry name" value="TetR_N"/>
    <property type="match status" value="1"/>
</dbReference>
<dbReference type="InterPro" id="IPR036271">
    <property type="entry name" value="Tet_transcr_reg_TetR-rel_C_sf"/>
</dbReference>
<dbReference type="RefSeq" id="WP_350721451.1">
    <property type="nucleotide sequence ID" value="NZ_JBEPCO010000026.1"/>
</dbReference>
<feature type="compositionally biased region" description="Polar residues" evidence="5">
    <location>
        <begin position="207"/>
        <end position="216"/>
    </location>
</feature>
<dbReference type="Gene3D" id="1.10.10.60">
    <property type="entry name" value="Homeodomain-like"/>
    <property type="match status" value="1"/>
</dbReference>
<keyword evidence="3" id="KW-0804">Transcription</keyword>
<dbReference type="Gene3D" id="1.10.357.10">
    <property type="entry name" value="Tetracycline Repressor, domain 2"/>
    <property type="match status" value="1"/>
</dbReference>
<protein>
    <submittedName>
        <fullName evidence="7">TetR/AcrR family transcriptional regulator</fullName>
    </submittedName>
</protein>
<keyword evidence="2 4" id="KW-0238">DNA-binding</keyword>
<evidence type="ECO:0000256" key="3">
    <source>
        <dbReference type="ARBA" id="ARBA00023163"/>
    </source>
</evidence>
<feature type="domain" description="HTH tetR-type" evidence="6">
    <location>
        <begin position="10"/>
        <end position="69"/>
    </location>
</feature>
<evidence type="ECO:0000256" key="4">
    <source>
        <dbReference type="PROSITE-ProRule" id="PRU00335"/>
    </source>
</evidence>
<evidence type="ECO:0000256" key="5">
    <source>
        <dbReference type="SAM" id="MobiDB-lite"/>
    </source>
</evidence>
<dbReference type="SUPFAM" id="SSF48498">
    <property type="entry name" value="Tetracyclin repressor-like, C-terminal domain"/>
    <property type="match status" value="1"/>
</dbReference>
<feature type="region of interest" description="Disordered" evidence="5">
    <location>
        <begin position="207"/>
        <end position="227"/>
    </location>
</feature>
<gene>
    <name evidence="7" type="ORF">ABT322_23080</name>
</gene>
<feature type="compositionally biased region" description="Gly residues" evidence="5">
    <location>
        <begin position="218"/>
        <end position="227"/>
    </location>
</feature>
<feature type="DNA-binding region" description="H-T-H motif" evidence="4">
    <location>
        <begin position="32"/>
        <end position="51"/>
    </location>
</feature>
<evidence type="ECO:0000313" key="8">
    <source>
        <dbReference type="Proteomes" id="UP001490330"/>
    </source>
</evidence>
<proteinExistence type="predicted"/>
<dbReference type="PANTHER" id="PTHR47506">
    <property type="entry name" value="TRANSCRIPTIONAL REGULATORY PROTEIN"/>
    <property type="match status" value="1"/>
</dbReference>
<reference evidence="7 8" key="1">
    <citation type="submission" date="2024-06" db="EMBL/GenBank/DDBJ databases">
        <title>The Natural Products Discovery Center: Release of the First 8490 Sequenced Strains for Exploring Actinobacteria Biosynthetic Diversity.</title>
        <authorList>
            <person name="Kalkreuter E."/>
            <person name="Kautsar S.A."/>
            <person name="Yang D."/>
            <person name="Bader C.D."/>
            <person name="Teijaro C.N."/>
            <person name="Fluegel L."/>
            <person name="Davis C.M."/>
            <person name="Simpson J.R."/>
            <person name="Lauterbach L."/>
            <person name="Steele A.D."/>
            <person name="Gui C."/>
            <person name="Meng S."/>
            <person name="Li G."/>
            <person name="Viehrig K."/>
            <person name="Ye F."/>
            <person name="Su P."/>
            <person name="Kiefer A.F."/>
            <person name="Nichols A."/>
            <person name="Cepeda A.J."/>
            <person name="Yan W."/>
            <person name="Fan B."/>
            <person name="Jiang Y."/>
            <person name="Adhikari A."/>
            <person name="Zheng C.-J."/>
            <person name="Schuster L."/>
            <person name="Cowan T.M."/>
            <person name="Smanski M.J."/>
            <person name="Chevrette M.G."/>
            <person name="De Carvalho L.P.S."/>
            <person name="Shen B."/>
        </authorList>
    </citation>
    <scope>NUCLEOTIDE SEQUENCE [LARGE SCALE GENOMIC DNA]</scope>
    <source>
        <strain evidence="7 8">NPDC000632</strain>
    </source>
</reference>
<evidence type="ECO:0000259" key="6">
    <source>
        <dbReference type="PROSITE" id="PS50977"/>
    </source>
</evidence>
<dbReference type="PANTHER" id="PTHR47506:SF7">
    <property type="entry name" value="TRANSCRIPTIONAL REGULATORY PROTEIN"/>
    <property type="match status" value="1"/>
</dbReference>
<keyword evidence="1" id="KW-0805">Transcription regulation</keyword>
<keyword evidence="8" id="KW-1185">Reference proteome</keyword>
<dbReference type="SUPFAM" id="SSF46689">
    <property type="entry name" value="Homeodomain-like"/>
    <property type="match status" value="1"/>
</dbReference>
<sequence length="227" mass="23547">MGRASRTQAAEHRKQLVAAAGEMFRERGFGASLAELTGAVGLTVGGFYRQFSSKEALLSEATEQAFQQLQALLGQLEAAHDGDDVGTCEALFEYYLSPEHRDDAATGCPASGLCADVSRQPSGSEVRERYLHGVTDLAGWLGDHMVGAAEDRQPDGVTGDAAAAAAPDEALVALCTMVGALILARATAGSPFSERLLTTTRAALTTPNRSISTTAPTGLGGDRGFSG</sequence>
<evidence type="ECO:0000256" key="2">
    <source>
        <dbReference type="ARBA" id="ARBA00023125"/>
    </source>
</evidence>
<accession>A0ABV1VJ82</accession>
<dbReference type="EMBL" id="JBEPCV010000023">
    <property type="protein sequence ID" value="MER6906570.1"/>
    <property type="molecule type" value="Genomic_DNA"/>
</dbReference>
<dbReference type="PROSITE" id="PS50977">
    <property type="entry name" value="HTH_TETR_2"/>
    <property type="match status" value="1"/>
</dbReference>
<evidence type="ECO:0000256" key="1">
    <source>
        <dbReference type="ARBA" id="ARBA00023015"/>
    </source>
</evidence>
<dbReference type="InterPro" id="IPR001647">
    <property type="entry name" value="HTH_TetR"/>
</dbReference>
<name>A0ABV1VJ82_9ACTN</name>